<proteinExistence type="predicted"/>
<evidence type="ECO:0000313" key="1">
    <source>
        <dbReference type="EMBL" id="RDX97588.1"/>
    </source>
</evidence>
<organism evidence="1 2">
    <name type="scientific">Mucuna pruriens</name>
    <name type="common">Velvet bean</name>
    <name type="synonym">Dolichos pruriens</name>
    <dbReference type="NCBI Taxonomy" id="157652"/>
    <lineage>
        <taxon>Eukaryota</taxon>
        <taxon>Viridiplantae</taxon>
        <taxon>Streptophyta</taxon>
        <taxon>Embryophyta</taxon>
        <taxon>Tracheophyta</taxon>
        <taxon>Spermatophyta</taxon>
        <taxon>Magnoliopsida</taxon>
        <taxon>eudicotyledons</taxon>
        <taxon>Gunneridae</taxon>
        <taxon>Pentapetalae</taxon>
        <taxon>rosids</taxon>
        <taxon>fabids</taxon>
        <taxon>Fabales</taxon>
        <taxon>Fabaceae</taxon>
        <taxon>Papilionoideae</taxon>
        <taxon>50 kb inversion clade</taxon>
        <taxon>NPAAA clade</taxon>
        <taxon>indigoferoid/millettioid clade</taxon>
        <taxon>Phaseoleae</taxon>
        <taxon>Mucuna</taxon>
    </lineage>
</organism>
<name>A0A371H436_MUCPR</name>
<keyword evidence="2" id="KW-1185">Reference proteome</keyword>
<reference evidence="1" key="1">
    <citation type="submission" date="2018-05" db="EMBL/GenBank/DDBJ databases">
        <title>Draft genome of Mucuna pruriens seed.</title>
        <authorList>
            <person name="Nnadi N.E."/>
            <person name="Vos R."/>
            <person name="Hasami M.H."/>
            <person name="Devisetty U.K."/>
            <person name="Aguiy J.C."/>
        </authorList>
    </citation>
    <scope>NUCLEOTIDE SEQUENCE [LARGE SCALE GENOMIC DNA]</scope>
    <source>
        <strain evidence="1">JCA_2017</strain>
    </source>
</reference>
<comment type="caution">
    <text evidence="1">The sequence shown here is derived from an EMBL/GenBank/DDBJ whole genome shotgun (WGS) entry which is preliminary data.</text>
</comment>
<dbReference type="OrthoDB" id="1751104at2759"/>
<dbReference type="Proteomes" id="UP000257109">
    <property type="component" value="Unassembled WGS sequence"/>
</dbReference>
<gene>
    <name evidence="1" type="ORF">CR513_19625</name>
</gene>
<evidence type="ECO:0000313" key="2">
    <source>
        <dbReference type="Proteomes" id="UP000257109"/>
    </source>
</evidence>
<dbReference type="EMBL" id="QJKJ01003617">
    <property type="protein sequence ID" value="RDX97588.1"/>
    <property type="molecule type" value="Genomic_DNA"/>
</dbReference>
<accession>A0A371H436</accession>
<feature type="non-terminal residue" evidence="1">
    <location>
        <position position="1"/>
    </location>
</feature>
<sequence>MVTNNIQFQENVSAIIQDLQTQIGELATTVNQLQLKVRDRVCPTLSHLSYSRSKLDRFPISQDRIAESKSALASPRPSLYFHIPADRHQVGILQYFVFSAQL</sequence>
<protein>
    <submittedName>
        <fullName evidence="1">Uncharacterized protein</fullName>
    </submittedName>
</protein>
<dbReference type="AlphaFoldDB" id="A0A371H436"/>